<reference evidence="2 4" key="2">
    <citation type="submission" date="2020-03" db="EMBL/GenBank/DDBJ databases">
        <title>Is there a link between lipid content and antibiotic production in Streptomyces?</title>
        <authorList>
            <person name="David M."/>
            <person name="Lejeune C."/>
            <person name="Abreu S."/>
            <person name="Thibessard A."/>
            <person name="Leblond P."/>
            <person name="Chaminade P."/>
            <person name="Virolle M.-J."/>
        </authorList>
    </citation>
    <scope>NUCLEOTIDE SEQUENCE [LARGE SCALE GENOMIC DNA]</scope>
    <source>
        <strain evidence="2 4">DSM 41481</strain>
    </source>
</reference>
<organism evidence="2 4">
    <name type="scientific">Streptomyces antibioticus</name>
    <dbReference type="NCBI Taxonomy" id="1890"/>
    <lineage>
        <taxon>Bacteria</taxon>
        <taxon>Bacillati</taxon>
        <taxon>Actinomycetota</taxon>
        <taxon>Actinomycetes</taxon>
        <taxon>Kitasatosporales</taxon>
        <taxon>Streptomycetaceae</taxon>
        <taxon>Streptomyces</taxon>
    </lineage>
</organism>
<evidence type="ECO:0000313" key="2">
    <source>
        <dbReference type="EMBL" id="QIT44284.1"/>
    </source>
</evidence>
<proteinExistence type="predicted"/>
<dbReference type="Proteomes" id="UP000502504">
    <property type="component" value="Chromosome"/>
</dbReference>
<dbReference type="EMBL" id="CP050692">
    <property type="protein sequence ID" value="QIT44284.1"/>
    <property type="molecule type" value="Genomic_DNA"/>
</dbReference>
<evidence type="ECO:0000313" key="4">
    <source>
        <dbReference type="Proteomes" id="UP000502504"/>
    </source>
</evidence>
<reference evidence="1 3" key="1">
    <citation type="submission" date="2015-07" db="EMBL/GenBank/DDBJ databases">
        <title>Draft Genome Sequence of Streptomyces antibioticus, IMRU 3720 reveals insights in the evolution of actinomycin biosynthetic gene clusters in Streptomyces.</title>
        <authorList>
            <person name="Crnovcic I."/>
            <person name="Ruckert C."/>
            <person name="Kalinowksi J."/>
            <person name="Keller U."/>
        </authorList>
    </citation>
    <scope>NUCLEOTIDE SEQUENCE [LARGE SCALE GENOMIC DNA]</scope>
    <source>
        <strain evidence="1 3">DSM 41481</strain>
    </source>
</reference>
<protein>
    <submittedName>
        <fullName evidence="2">DUF2277 domain-containing protein</fullName>
    </submittedName>
</protein>
<dbReference type="Pfam" id="PF10041">
    <property type="entry name" value="DUF2277"/>
    <property type="match status" value="1"/>
</dbReference>
<dbReference type="InterPro" id="IPR018735">
    <property type="entry name" value="DUF2277"/>
</dbReference>
<evidence type="ECO:0000313" key="1">
    <source>
        <dbReference type="EMBL" id="OOQ53121.1"/>
    </source>
</evidence>
<dbReference type="RefSeq" id="WP_078633340.1">
    <property type="nucleotide sequence ID" value="NZ_CM007717.1"/>
</dbReference>
<accession>A0AAE7CKL4</accession>
<dbReference type="Proteomes" id="UP000190306">
    <property type="component" value="Chromosome"/>
</dbReference>
<name>A0AAE7CKL4_STRAT</name>
<sequence length="74" mass="8094">MCRSIKTLRPPALAEEATQDEIRAAALQYVRKVSGFRAPAAHNQEVFDRAVEHIAQATAELLDGLEVRGAAHRA</sequence>
<keyword evidence="3" id="KW-1185">Reference proteome</keyword>
<gene>
    <name evidence="1" type="ORF">AFM16_12350</name>
    <name evidence="2" type="ORF">HCX60_12535</name>
</gene>
<dbReference type="AlphaFoldDB" id="A0AAE7CKL4"/>
<evidence type="ECO:0000313" key="3">
    <source>
        <dbReference type="Proteomes" id="UP000190306"/>
    </source>
</evidence>
<dbReference type="EMBL" id="LHQL01000007">
    <property type="protein sequence ID" value="OOQ53121.1"/>
    <property type="molecule type" value="Genomic_DNA"/>
</dbReference>
<dbReference type="GeneID" id="93958008"/>